<keyword evidence="3" id="KW-1185">Reference proteome</keyword>
<dbReference type="EMBL" id="JAJJMB010000242">
    <property type="protein sequence ID" value="KAI3962786.1"/>
    <property type="molecule type" value="Genomic_DNA"/>
</dbReference>
<dbReference type="Proteomes" id="UP001202328">
    <property type="component" value="Unassembled WGS sequence"/>
</dbReference>
<dbReference type="PANTHER" id="PTHR43571:SF1">
    <property type="entry name" value="NADP-SPECIFIC GLUTAMATE DEHYDROGENASE 1-RELATED"/>
    <property type="match status" value="1"/>
</dbReference>
<dbReference type="GO" id="GO:0004354">
    <property type="term" value="F:glutamate dehydrogenase (NADP+) activity"/>
    <property type="evidence" value="ECO:0007669"/>
    <property type="project" value="TreeGrafter"/>
</dbReference>
<gene>
    <name evidence="2" type="ORF">MKW98_029945</name>
</gene>
<dbReference type="Pfam" id="PF00208">
    <property type="entry name" value="ELFV_dehydrog"/>
    <property type="match status" value="1"/>
</dbReference>
<dbReference type="GO" id="GO:0006537">
    <property type="term" value="P:glutamate biosynthetic process"/>
    <property type="evidence" value="ECO:0007669"/>
    <property type="project" value="TreeGrafter"/>
</dbReference>
<sequence>AFALELLAVKISRISCSGCERLSRLILINVLRGYAKPWNASCDLAFPCTYDVVNFISSGCRILVEVSAMTCTPQEVDVLRKANVLIAPTKAACTGGSTTCFTIGIVCVDPRDVVYGLKFNALPGKLTTYETSAATVMFDEMVLNRYGHVLFRNEPFLYLGFPSLNMQFCVSENSVEANSSRDLSFSVTCTTSQRVKLGTKCW</sequence>
<evidence type="ECO:0000313" key="3">
    <source>
        <dbReference type="Proteomes" id="UP001202328"/>
    </source>
</evidence>
<feature type="domain" description="Glutamate/phenylalanine/leucine/valine/L-tryptophan dehydrogenase C-terminal" evidence="1">
    <location>
        <begin position="31"/>
        <end position="98"/>
    </location>
</feature>
<protein>
    <recommendedName>
        <fullName evidence="1">Glutamate/phenylalanine/leucine/valine/L-tryptophan dehydrogenase C-terminal domain-containing protein</fullName>
    </recommendedName>
</protein>
<dbReference type="AlphaFoldDB" id="A0AAD4XZ12"/>
<feature type="non-terminal residue" evidence="2">
    <location>
        <position position="202"/>
    </location>
</feature>
<dbReference type="Gene3D" id="3.40.50.720">
    <property type="entry name" value="NAD(P)-binding Rossmann-like Domain"/>
    <property type="match status" value="1"/>
</dbReference>
<reference evidence="2" key="1">
    <citation type="submission" date="2022-04" db="EMBL/GenBank/DDBJ databases">
        <title>A functionally conserved STORR gene fusion in Papaver species that diverged 16.8 million years ago.</title>
        <authorList>
            <person name="Catania T."/>
        </authorList>
    </citation>
    <scope>NUCLEOTIDE SEQUENCE</scope>
    <source>
        <strain evidence="2">S-188037</strain>
    </source>
</reference>
<comment type="caution">
    <text evidence="2">The sequence shown here is derived from an EMBL/GenBank/DDBJ whole genome shotgun (WGS) entry which is preliminary data.</text>
</comment>
<dbReference type="GO" id="GO:0005829">
    <property type="term" value="C:cytosol"/>
    <property type="evidence" value="ECO:0007669"/>
    <property type="project" value="TreeGrafter"/>
</dbReference>
<dbReference type="SUPFAM" id="SSF51735">
    <property type="entry name" value="NAD(P)-binding Rossmann-fold domains"/>
    <property type="match status" value="1"/>
</dbReference>
<dbReference type="InterPro" id="IPR006096">
    <property type="entry name" value="Glu/Leu/Phe/Val/Trp_DH_C"/>
</dbReference>
<name>A0AAD4XZ12_9MAGN</name>
<organism evidence="2 3">
    <name type="scientific">Papaver atlanticum</name>
    <dbReference type="NCBI Taxonomy" id="357466"/>
    <lineage>
        <taxon>Eukaryota</taxon>
        <taxon>Viridiplantae</taxon>
        <taxon>Streptophyta</taxon>
        <taxon>Embryophyta</taxon>
        <taxon>Tracheophyta</taxon>
        <taxon>Spermatophyta</taxon>
        <taxon>Magnoliopsida</taxon>
        <taxon>Ranunculales</taxon>
        <taxon>Papaveraceae</taxon>
        <taxon>Papaveroideae</taxon>
        <taxon>Papaver</taxon>
    </lineage>
</organism>
<accession>A0AAD4XZ12</accession>
<evidence type="ECO:0000259" key="1">
    <source>
        <dbReference type="Pfam" id="PF00208"/>
    </source>
</evidence>
<proteinExistence type="predicted"/>
<dbReference type="InterPro" id="IPR036291">
    <property type="entry name" value="NAD(P)-bd_dom_sf"/>
</dbReference>
<dbReference type="InterPro" id="IPR050724">
    <property type="entry name" value="Glu_Leu_Phe_Val_DH"/>
</dbReference>
<evidence type="ECO:0000313" key="2">
    <source>
        <dbReference type="EMBL" id="KAI3962786.1"/>
    </source>
</evidence>
<dbReference type="PANTHER" id="PTHR43571">
    <property type="entry name" value="NADP-SPECIFIC GLUTAMATE DEHYDROGENASE 1-RELATED"/>
    <property type="match status" value="1"/>
</dbReference>